<evidence type="ECO:0000313" key="3">
    <source>
        <dbReference type="EMBL" id="OPC79360.1"/>
    </source>
</evidence>
<dbReference type="Pfam" id="PF00652">
    <property type="entry name" value="Ricin_B_lectin"/>
    <property type="match status" value="1"/>
</dbReference>
<evidence type="ECO:0000256" key="1">
    <source>
        <dbReference type="SAM" id="MobiDB-lite"/>
    </source>
</evidence>
<dbReference type="SMART" id="SM00458">
    <property type="entry name" value="RICIN"/>
    <property type="match status" value="1"/>
</dbReference>
<feature type="region of interest" description="Disordered" evidence="1">
    <location>
        <begin position="41"/>
        <end position="86"/>
    </location>
</feature>
<protein>
    <recommendedName>
        <fullName evidence="2">Ricin B lectin domain-containing protein</fullName>
    </recommendedName>
</protein>
<organism evidence="3 4">
    <name type="scientific">Embleya scabrispora</name>
    <dbReference type="NCBI Taxonomy" id="159449"/>
    <lineage>
        <taxon>Bacteria</taxon>
        <taxon>Bacillati</taxon>
        <taxon>Actinomycetota</taxon>
        <taxon>Actinomycetes</taxon>
        <taxon>Kitasatosporales</taxon>
        <taxon>Streptomycetaceae</taxon>
        <taxon>Embleya</taxon>
    </lineage>
</organism>
<dbReference type="STRING" id="159449.B4N89_35550"/>
<dbReference type="InterPro" id="IPR000772">
    <property type="entry name" value="Ricin_B_lectin"/>
</dbReference>
<comment type="caution">
    <text evidence="3">The sequence shown here is derived from an EMBL/GenBank/DDBJ whole genome shotgun (WGS) entry which is preliminary data.</text>
</comment>
<proteinExistence type="predicted"/>
<evidence type="ECO:0000259" key="2">
    <source>
        <dbReference type="SMART" id="SM00458"/>
    </source>
</evidence>
<dbReference type="SUPFAM" id="SSF50370">
    <property type="entry name" value="Ricin B-like lectins"/>
    <property type="match status" value="1"/>
</dbReference>
<feature type="domain" description="Ricin B lectin" evidence="2">
    <location>
        <begin position="294"/>
        <end position="420"/>
    </location>
</feature>
<dbReference type="OrthoDB" id="3296611at2"/>
<dbReference type="Gene3D" id="2.80.10.50">
    <property type="match status" value="1"/>
</dbReference>
<dbReference type="InterPro" id="IPR035992">
    <property type="entry name" value="Ricin_B-like_lectins"/>
</dbReference>
<evidence type="ECO:0000313" key="4">
    <source>
        <dbReference type="Proteomes" id="UP000190037"/>
    </source>
</evidence>
<sequence>MTLGDQGVGDVKTSGARRVTWAGGFAAVALIVAGLPLSGSAFGDQDGSPPPTARSRTGGETPDPAPPPPGSARIRAAGAGSGSVSGPGWASGGATRLLADGYVIRFLDRRAAEWLGPYVRASAAELARITGLSISVDPEPAGYAYPRSRGEIVVGALAGPCVVPADGGAWRAVTDGSGTPGWSCGFHARGVPDTVTGGHAYIDTSFFTAEGKPIARLGEAGMRNHISHELGHTLGLGHADDAPGGCVRGADSGEAPVMCTVSNGYQDSRAGQYVQQFDVQGLRALAEAGGAPVPPQGRVTGLGGRCLGVAGGRPANGTPIRLRDCDGGVGQSWIVEKDGTLRAMGKCLDDLGNGAADGNGIDLFDCNGTAAQKWAVDARGRLVHLASGKALDLAAAGSTDDGAVVLNTPGRGRGQLWTVPK</sequence>
<gene>
    <name evidence="3" type="ORF">B4N89_35550</name>
</gene>
<dbReference type="AlphaFoldDB" id="A0A1T3NRM3"/>
<accession>A0A1T3NRM3</accession>
<dbReference type="EMBL" id="MWQN01000002">
    <property type="protein sequence ID" value="OPC79360.1"/>
    <property type="molecule type" value="Genomic_DNA"/>
</dbReference>
<dbReference type="GO" id="GO:0008237">
    <property type="term" value="F:metallopeptidase activity"/>
    <property type="evidence" value="ECO:0007669"/>
    <property type="project" value="InterPro"/>
</dbReference>
<reference evidence="3 4" key="1">
    <citation type="submission" date="2017-03" db="EMBL/GenBank/DDBJ databases">
        <title>Draft genome sequence of Streptomyces scabrisporus NF3, endophyte isolated from Amphipterygium adstringens.</title>
        <authorList>
            <person name="Vazquez M."/>
            <person name="Ceapa C.D."/>
            <person name="Rodriguez Luna D."/>
            <person name="Sanchez Esquivel S."/>
        </authorList>
    </citation>
    <scope>NUCLEOTIDE SEQUENCE [LARGE SCALE GENOMIC DNA]</scope>
    <source>
        <strain evidence="3 4">NF3</strain>
    </source>
</reference>
<dbReference type="Gene3D" id="3.40.390.10">
    <property type="entry name" value="Collagenase (Catalytic Domain)"/>
    <property type="match status" value="1"/>
</dbReference>
<name>A0A1T3NRM3_9ACTN</name>
<dbReference type="PROSITE" id="PS50231">
    <property type="entry name" value="RICIN_B_LECTIN"/>
    <property type="match status" value="1"/>
</dbReference>
<dbReference type="SUPFAM" id="SSF55486">
    <property type="entry name" value="Metalloproteases ('zincins'), catalytic domain"/>
    <property type="match status" value="1"/>
</dbReference>
<dbReference type="InterPro" id="IPR024079">
    <property type="entry name" value="MetalloPept_cat_dom_sf"/>
</dbReference>
<keyword evidence="4" id="KW-1185">Reference proteome</keyword>
<dbReference type="Proteomes" id="UP000190037">
    <property type="component" value="Unassembled WGS sequence"/>
</dbReference>